<keyword evidence="2" id="KW-1185">Reference proteome</keyword>
<organism evidence="1 2">
    <name type="scientific">Anatilimnocola aggregata</name>
    <dbReference type="NCBI Taxonomy" id="2528021"/>
    <lineage>
        <taxon>Bacteria</taxon>
        <taxon>Pseudomonadati</taxon>
        <taxon>Planctomycetota</taxon>
        <taxon>Planctomycetia</taxon>
        <taxon>Pirellulales</taxon>
        <taxon>Pirellulaceae</taxon>
        <taxon>Anatilimnocola</taxon>
    </lineage>
</organism>
<protein>
    <submittedName>
        <fullName evidence="1">Uncharacterized protein</fullName>
    </submittedName>
</protein>
<proteinExistence type="predicted"/>
<dbReference type="AlphaFoldDB" id="A0A517Y8T5"/>
<evidence type="ECO:0000313" key="2">
    <source>
        <dbReference type="Proteomes" id="UP000315017"/>
    </source>
</evidence>
<dbReference type="KEGG" id="aagg:ETAA8_17050"/>
<dbReference type="Proteomes" id="UP000315017">
    <property type="component" value="Chromosome"/>
</dbReference>
<evidence type="ECO:0000313" key="1">
    <source>
        <dbReference type="EMBL" id="QDU26625.1"/>
    </source>
</evidence>
<accession>A0A517Y8T5</accession>
<name>A0A517Y8T5_9BACT</name>
<dbReference type="EMBL" id="CP036274">
    <property type="protein sequence ID" value="QDU26625.1"/>
    <property type="molecule type" value="Genomic_DNA"/>
</dbReference>
<reference evidence="1 2" key="1">
    <citation type="submission" date="2019-02" db="EMBL/GenBank/DDBJ databases">
        <title>Deep-cultivation of Planctomycetes and their phenomic and genomic characterization uncovers novel biology.</title>
        <authorList>
            <person name="Wiegand S."/>
            <person name="Jogler M."/>
            <person name="Boedeker C."/>
            <person name="Pinto D."/>
            <person name="Vollmers J."/>
            <person name="Rivas-Marin E."/>
            <person name="Kohn T."/>
            <person name="Peeters S.H."/>
            <person name="Heuer A."/>
            <person name="Rast P."/>
            <person name="Oberbeckmann S."/>
            <person name="Bunk B."/>
            <person name="Jeske O."/>
            <person name="Meyerdierks A."/>
            <person name="Storesund J.E."/>
            <person name="Kallscheuer N."/>
            <person name="Luecker S."/>
            <person name="Lage O.M."/>
            <person name="Pohl T."/>
            <person name="Merkel B.J."/>
            <person name="Hornburger P."/>
            <person name="Mueller R.-W."/>
            <person name="Bruemmer F."/>
            <person name="Labrenz M."/>
            <person name="Spormann A.M."/>
            <person name="Op den Camp H."/>
            <person name="Overmann J."/>
            <person name="Amann R."/>
            <person name="Jetten M.S.M."/>
            <person name="Mascher T."/>
            <person name="Medema M.H."/>
            <person name="Devos D.P."/>
            <person name="Kaster A.-K."/>
            <person name="Ovreas L."/>
            <person name="Rohde M."/>
            <person name="Galperin M.Y."/>
            <person name="Jogler C."/>
        </authorList>
    </citation>
    <scope>NUCLEOTIDE SEQUENCE [LARGE SCALE GENOMIC DNA]</scope>
    <source>
        <strain evidence="1 2">ETA_A8</strain>
    </source>
</reference>
<gene>
    <name evidence="1" type="ORF">ETAA8_17050</name>
</gene>
<sequence>MDGAVNLPCCADQIPETVIITTLRASCGGHHSIMTNPTGRATRLMEIAASIRLKWRELAQKTPEGRDTQHGNARRSLVTERRFHLIHQNLVEIAVVDLSSNFLSSCGQRPFFVPATNRLAANSMLHHDHFIVGEFLGTAGVNDTLGSRPAIFDCPERMNTRTFLSTASAEERPRSYTKPRKRGNVGCRRCITGELPAGTRRTVFDIMRSNADQCNQSRSWV</sequence>